<name>A0ABN8EMI6_9BACT</name>
<evidence type="ECO:0000313" key="14">
    <source>
        <dbReference type="Proteomes" id="UP000837932"/>
    </source>
</evidence>
<protein>
    <submittedName>
        <fullName evidence="13">Sodium/glucose cotransporter</fullName>
    </submittedName>
</protein>
<comment type="caution">
    <text evidence="13">The sequence shown here is derived from an EMBL/GenBank/DDBJ whole genome shotgun (WGS) entry which is preliminary data.</text>
</comment>
<comment type="subcellular location">
    <subcellularLocation>
        <location evidence="1">Cell membrane</location>
        <topology evidence="1">Multi-pass membrane protein</topology>
    </subcellularLocation>
</comment>
<dbReference type="EMBL" id="CAKLPY010000001">
    <property type="protein sequence ID" value="CAH0994059.1"/>
    <property type="molecule type" value="Genomic_DNA"/>
</dbReference>
<feature type="transmembrane region" description="Helical" evidence="12">
    <location>
        <begin position="428"/>
        <end position="444"/>
    </location>
</feature>
<dbReference type="InterPro" id="IPR038377">
    <property type="entry name" value="Na/Glc_symporter_sf"/>
</dbReference>
<dbReference type="PANTHER" id="PTHR42985">
    <property type="entry name" value="SODIUM-COUPLED MONOCARBOXYLATE TRANSPORTER"/>
    <property type="match status" value="1"/>
</dbReference>
<evidence type="ECO:0000256" key="8">
    <source>
        <dbReference type="ARBA" id="ARBA00023065"/>
    </source>
</evidence>
<keyword evidence="9 12" id="KW-0472">Membrane</keyword>
<dbReference type="RefSeq" id="WP_238803820.1">
    <property type="nucleotide sequence ID" value="NZ_CAKLPY010000001.1"/>
</dbReference>
<dbReference type="InterPro" id="IPR051163">
    <property type="entry name" value="Sodium:Solute_Symporter_SSF"/>
</dbReference>
<evidence type="ECO:0000256" key="1">
    <source>
        <dbReference type="ARBA" id="ARBA00004651"/>
    </source>
</evidence>
<evidence type="ECO:0000256" key="5">
    <source>
        <dbReference type="ARBA" id="ARBA00022692"/>
    </source>
</evidence>
<feature type="transmembrane region" description="Helical" evidence="12">
    <location>
        <begin position="456"/>
        <end position="475"/>
    </location>
</feature>
<reference evidence="13" key="1">
    <citation type="submission" date="2021-12" db="EMBL/GenBank/DDBJ databases">
        <authorList>
            <person name="Rodrigo-Torres L."/>
            <person name="Arahal R. D."/>
            <person name="Lucena T."/>
        </authorList>
    </citation>
    <scope>NUCLEOTIDE SEQUENCE</scope>
    <source>
        <strain evidence="13">CECT 8858</strain>
    </source>
</reference>
<feature type="transmembrane region" description="Helical" evidence="12">
    <location>
        <begin position="6"/>
        <end position="23"/>
    </location>
</feature>
<keyword evidence="4" id="KW-1003">Cell membrane</keyword>
<evidence type="ECO:0000256" key="2">
    <source>
        <dbReference type="ARBA" id="ARBA00006434"/>
    </source>
</evidence>
<feature type="transmembrane region" description="Helical" evidence="12">
    <location>
        <begin position="72"/>
        <end position="98"/>
    </location>
</feature>
<keyword evidence="10" id="KW-0739">Sodium transport</keyword>
<evidence type="ECO:0000256" key="12">
    <source>
        <dbReference type="SAM" id="Phobius"/>
    </source>
</evidence>
<feature type="transmembrane region" description="Helical" evidence="12">
    <location>
        <begin position="182"/>
        <end position="200"/>
    </location>
</feature>
<gene>
    <name evidence="13" type="primary">sglT_1</name>
    <name evidence="13" type="ORF">EMA8858_00166</name>
</gene>
<dbReference type="Pfam" id="PF00474">
    <property type="entry name" value="SSF"/>
    <property type="match status" value="1"/>
</dbReference>
<organism evidence="13 14">
    <name type="scientific">Emticicia aquatica</name>
    <dbReference type="NCBI Taxonomy" id="1681835"/>
    <lineage>
        <taxon>Bacteria</taxon>
        <taxon>Pseudomonadati</taxon>
        <taxon>Bacteroidota</taxon>
        <taxon>Cytophagia</taxon>
        <taxon>Cytophagales</taxon>
        <taxon>Leadbetterellaceae</taxon>
        <taxon>Emticicia</taxon>
    </lineage>
</organism>
<keyword evidence="6 12" id="KW-1133">Transmembrane helix</keyword>
<evidence type="ECO:0000313" key="13">
    <source>
        <dbReference type="EMBL" id="CAH0994059.1"/>
    </source>
</evidence>
<evidence type="ECO:0000256" key="10">
    <source>
        <dbReference type="ARBA" id="ARBA00023201"/>
    </source>
</evidence>
<keyword evidence="8" id="KW-0406">Ion transport</keyword>
<dbReference type="InterPro" id="IPR001734">
    <property type="entry name" value="Na/solute_symporter"/>
</dbReference>
<feature type="transmembrane region" description="Helical" evidence="12">
    <location>
        <begin position="372"/>
        <end position="391"/>
    </location>
</feature>
<feature type="transmembrane region" description="Helical" evidence="12">
    <location>
        <begin position="397"/>
        <end position="421"/>
    </location>
</feature>
<keyword evidence="14" id="KW-1185">Reference proteome</keyword>
<evidence type="ECO:0000256" key="9">
    <source>
        <dbReference type="ARBA" id="ARBA00023136"/>
    </source>
</evidence>
<sequence>MTSTLALTILVIYFLVLIAISFYTAKGADTNTFFTANRQSPWYLVAFGMIGTSISGVTFVSVPGAVGKIQFSYFQVVLGYAVGYWVIATILMPLYYRLNLISIYGYLEKRFGFWSYKTGSAFFLLSRTIGSAVRMYVAVQVLQLAIFDSLGVPFEITVFIAMGLIFVYTFKGGVKTIIITDTLQTFFLLTALVLTIYLISKQLGLGAGDLFTTVRDSQYSKIFVWDWANKHHFVKDFLSGAFIAIVMTGLDQDLMQKNLTCKSIGEAQKNMFWFYVVLVFVNLLFLSLGVLLYIYSEKMGLPIPAKTDDLYPSLALGNQFGTLAAVTFLLGITAATYASSDSALTALTTSFCVDFLNIENYEETKRQRLKHYVHIGFTVVFIVVIIIFRALNSQEVISAVFSIAGYTYGPLLGLFAFGLYLKRPLVDKFVPFVCVASPFLTYAIEEFTKANLDFEFGFSKLMLNGFITFVGLWMLSKKAA</sequence>
<keyword evidence="7" id="KW-0915">Sodium</keyword>
<dbReference type="PROSITE" id="PS50283">
    <property type="entry name" value="NA_SOLUT_SYMP_3"/>
    <property type="match status" value="1"/>
</dbReference>
<evidence type="ECO:0000256" key="11">
    <source>
        <dbReference type="RuleBase" id="RU362091"/>
    </source>
</evidence>
<evidence type="ECO:0000256" key="4">
    <source>
        <dbReference type="ARBA" id="ARBA00022475"/>
    </source>
</evidence>
<keyword evidence="3" id="KW-0813">Transport</keyword>
<dbReference type="Proteomes" id="UP000837932">
    <property type="component" value="Unassembled WGS sequence"/>
</dbReference>
<feature type="transmembrane region" description="Helical" evidence="12">
    <location>
        <begin position="150"/>
        <end position="170"/>
    </location>
</feature>
<accession>A0ABN8EMI6</accession>
<dbReference type="Gene3D" id="1.20.1730.10">
    <property type="entry name" value="Sodium/glucose cotransporter"/>
    <property type="match status" value="1"/>
</dbReference>
<evidence type="ECO:0000256" key="7">
    <source>
        <dbReference type="ARBA" id="ARBA00023053"/>
    </source>
</evidence>
<feature type="transmembrane region" description="Helical" evidence="12">
    <location>
        <begin position="43"/>
        <end position="66"/>
    </location>
</feature>
<feature type="transmembrane region" description="Helical" evidence="12">
    <location>
        <begin position="315"/>
        <end position="338"/>
    </location>
</feature>
<feature type="transmembrane region" description="Helical" evidence="12">
    <location>
        <begin position="272"/>
        <end position="295"/>
    </location>
</feature>
<feature type="transmembrane region" description="Helical" evidence="12">
    <location>
        <begin position="119"/>
        <end position="138"/>
    </location>
</feature>
<proteinExistence type="inferred from homology"/>
<evidence type="ECO:0000256" key="3">
    <source>
        <dbReference type="ARBA" id="ARBA00022448"/>
    </source>
</evidence>
<feature type="transmembrane region" description="Helical" evidence="12">
    <location>
        <begin position="233"/>
        <end position="251"/>
    </location>
</feature>
<dbReference type="CDD" id="cd10326">
    <property type="entry name" value="SLC5sbd_NIS-like"/>
    <property type="match status" value="1"/>
</dbReference>
<dbReference type="PANTHER" id="PTHR42985:SF47">
    <property type="entry name" value="INTEGRAL MEMBRANE TRANSPORT PROTEIN"/>
    <property type="match status" value="1"/>
</dbReference>
<keyword evidence="5 12" id="KW-0812">Transmembrane</keyword>
<evidence type="ECO:0000256" key="6">
    <source>
        <dbReference type="ARBA" id="ARBA00022989"/>
    </source>
</evidence>
<comment type="similarity">
    <text evidence="2 11">Belongs to the sodium:solute symporter (SSF) (TC 2.A.21) family.</text>
</comment>